<keyword evidence="4" id="KW-1185">Reference proteome</keyword>
<feature type="compositionally biased region" description="Polar residues" evidence="2">
    <location>
        <begin position="407"/>
        <end position="423"/>
    </location>
</feature>
<feature type="region of interest" description="Disordered" evidence="2">
    <location>
        <begin position="493"/>
        <end position="532"/>
    </location>
</feature>
<feature type="compositionally biased region" description="Low complexity" evidence="2">
    <location>
        <begin position="505"/>
        <end position="520"/>
    </location>
</feature>
<feature type="compositionally biased region" description="Polar residues" evidence="2">
    <location>
        <begin position="458"/>
        <end position="478"/>
    </location>
</feature>
<name>A0A1X0NVP1_9TRYP</name>
<evidence type="ECO:0000313" key="4">
    <source>
        <dbReference type="Proteomes" id="UP000192257"/>
    </source>
</evidence>
<proteinExistence type="predicted"/>
<evidence type="ECO:0000313" key="3">
    <source>
        <dbReference type="EMBL" id="ORC88279.1"/>
    </source>
</evidence>
<reference evidence="3 4" key="1">
    <citation type="submission" date="2017-03" db="EMBL/GenBank/DDBJ databases">
        <title>An alternative strategy for trypanosome survival in the mammalian bloodstream revealed through genome and transcriptome analysis of the ubiquitous bovine parasite Trypanosoma (Megatrypanum) theileri.</title>
        <authorList>
            <person name="Kelly S."/>
            <person name="Ivens A."/>
            <person name="Mott A."/>
            <person name="O'Neill E."/>
            <person name="Emms D."/>
            <person name="Macleod O."/>
            <person name="Voorheis P."/>
            <person name="Matthews J."/>
            <person name="Matthews K."/>
            <person name="Carrington M."/>
        </authorList>
    </citation>
    <scope>NUCLEOTIDE SEQUENCE [LARGE SCALE GENOMIC DNA]</scope>
    <source>
        <strain evidence="3">Edinburgh</strain>
    </source>
</reference>
<organism evidence="3 4">
    <name type="scientific">Trypanosoma theileri</name>
    <dbReference type="NCBI Taxonomy" id="67003"/>
    <lineage>
        <taxon>Eukaryota</taxon>
        <taxon>Discoba</taxon>
        <taxon>Euglenozoa</taxon>
        <taxon>Kinetoplastea</taxon>
        <taxon>Metakinetoplastina</taxon>
        <taxon>Trypanosomatida</taxon>
        <taxon>Trypanosomatidae</taxon>
        <taxon>Trypanosoma</taxon>
    </lineage>
</organism>
<gene>
    <name evidence="3" type="ORF">TM35_000171510</name>
</gene>
<feature type="compositionally biased region" description="Polar residues" evidence="2">
    <location>
        <begin position="431"/>
        <end position="451"/>
    </location>
</feature>
<dbReference type="VEuPathDB" id="TriTrypDB:TM35_000171510"/>
<dbReference type="EMBL" id="NBCO01000017">
    <property type="protein sequence ID" value="ORC88279.1"/>
    <property type="molecule type" value="Genomic_DNA"/>
</dbReference>
<comment type="caution">
    <text evidence="3">The sequence shown here is derived from an EMBL/GenBank/DDBJ whole genome shotgun (WGS) entry which is preliminary data.</text>
</comment>
<accession>A0A1X0NVP1</accession>
<feature type="region of interest" description="Disordered" evidence="2">
    <location>
        <begin position="379"/>
        <end position="478"/>
    </location>
</feature>
<keyword evidence="1" id="KW-0175">Coiled coil</keyword>
<evidence type="ECO:0000256" key="1">
    <source>
        <dbReference type="SAM" id="Coils"/>
    </source>
</evidence>
<dbReference type="Proteomes" id="UP000192257">
    <property type="component" value="Unassembled WGS sequence"/>
</dbReference>
<dbReference type="RefSeq" id="XP_028882345.1">
    <property type="nucleotide sequence ID" value="XM_029026230.1"/>
</dbReference>
<sequence length="532" mass="59277">MQEAISSWRDESGYLYDDDNQDSFNLVVANGKEESVNAAKNSPGKRSEVAFLMDKLVSEQQKVQGLEEQLSFLRKELEEARFGSHGISRDMTFNSSQSIFSVHNNTKNSISQDAYINDRSSRNSSAVPVVPPIWTSGESEVLRTVSLPQLLSKRNELLSSLHILSDVITRKRLSSLNIGGVMNSVSRENEAAIQASMHRLLGEAFYVNSVNDIKELLSVASGASGREMEVFDSSLKVIASLTEDEDILDSYENVQEFILHPSSRFTPEWRGQYAWSMRRLLVVFAVHSRKSQLLETRRTQLERITRQELVHTALLRAMQGRDVIPPSIHCLSPEAMTVIKTAKGAETEAAFDKHTGNSSKAILQDLASPVLRLGRNATTSRLEKLPSRAHASQPRSARSAQCRWNPPRSNSTTALRRNESSQAIRPPRESLVSTNTQRRRTATTLGLSSIYTHPRPRNNISRTSRASVSTRENSHGTTFSHIMSSTARAHREATDSPMIGVPVQSSMSPRAYSAARASPIPRRRLYTDPYGS</sequence>
<protein>
    <submittedName>
        <fullName evidence="3">Uncharacterized protein</fullName>
    </submittedName>
</protein>
<dbReference type="OrthoDB" id="243158at2759"/>
<dbReference type="GeneID" id="39986010"/>
<evidence type="ECO:0000256" key="2">
    <source>
        <dbReference type="SAM" id="MobiDB-lite"/>
    </source>
</evidence>
<dbReference type="AlphaFoldDB" id="A0A1X0NVP1"/>
<feature type="coiled-coil region" evidence="1">
    <location>
        <begin position="49"/>
        <end position="83"/>
    </location>
</feature>